<dbReference type="PROSITE" id="PS50235">
    <property type="entry name" value="USP_3"/>
    <property type="match status" value="1"/>
</dbReference>
<dbReference type="PANTHER" id="PTHR21646">
    <property type="entry name" value="UBIQUITIN CARBOXYL-TERMINAL HYDROLASE"/>
    <property type="match status" value="1"/>
</dbReference>
<dbReference type="EMBL" id="AGNL01002649">
    <property type="protein sequence ID" value="EJK75925.1"/>
    <property type="molecule type" value="Genomic_DNA"/>
</dbReference>
<feature type="domain" description="USP" evidence="2">
    <location>
        <begin position="187"/>
        <end position="1076"/>
    </location>
</feature>
<proteinExistence type="predicted"/>
<keyword evidence="4" id="KW-1185">Reference proteome</keyword>
<evidence type="ECO:0000313" key="4">
    <source>
        <dbReference type="Proteomes" id="UP000266841"/>
    </source>
</evidence>
<dbReference type="AlphaFoldDB" id="K0TET2"/>
<reference evidence="3 4" key="1">
    <citation type="journal article" date="2012" name="Genome Biol.">
        <title>Genome and low-iron response of an oceanic diatom adapted to chronic iron limitation.</title>
        <authorList>
            <person name="Lommer M."/>
            <person name="Specht M."/>
            <person name="Roy A.S."/>
            <person name="Kraemer L."/>
            <person name="Andreson R."/>
            <person name="Gutowska M.A."/>
            <person name="Wolf J."/>
            <person name="Bergner S.V."/>
            <person name="Schilhabel M.B."/>
            <person name="Klostermeier U.C."/>
            <person name="Beiko R.G."/>
            <person name="Rosenstiel P."/>
            <person name="Hippler M."/>
            <person name="Laroche J."/>
        </authorList>
    </citation>
    <scope>NUCLEOTIDE SEQUENCE [LARGE SCALE GENOMIC DNA]</scope>
    <source>
        <strain evidence="3 4">CCMP1005</strain>
    </source>
</reference>
<evidence type="ECO:0000313" key="3">
    <source>
        <dbReference type="EMBL" id="EJK75925.1"/>
    </source>
</evidence>
<protein>
    <recommendedName>
        <fullName evidence="2">USP domain-containing protein</fullName>
    </recommendedName>
</protein>
<evidence type="ECO:0000256" key="1">
    <source>
        <dbReference type="SAM" id="MobiDB-lite"/>
    </source>
</evidence>
<dbReference type="OMA" id="RIMAFET"/>
<dbReference type="SUPFAM" id="SSF54001">
    <property type="entry name" value="Cysteine proteinases"/>
    <property type="match status" value="1"/>
</dbReference>
<dbReference type="GO" id="GO:0004843">
    <property type="term" value="F:cysteine-type deubiquitinase activity"/>
    <property type="evidence" value="ECO:0007669"/>
    <property type="project" value="InterPro"/>
</dbReference>
<dbReference type="PROSITE" id="PS00972">
    <property type="entry name" value="USP_1"/>
    <property type="match status" value="1"/>
</dbReference>
<dbReference type="Proteomes" id="UP000266841">
    <property type="component" value="Unassembled WGS sequence"/>
</dbReference>
<dbReference type="OrthoDB" id="292964at2759"/>
<gene>
    <name evidence="3" type="ORF">THAOC_02339</name>
</gene>
<feature type="compositionally biased region" description="Low complexity" evidence="1">
    <location>
        <begin position="489"/>
        <end position="499"/>
    </location>
</feature>
<dbReference type="InterPro" id="IPR016197">
    <property type="entry name" value="Chromo-like_dom_sf"/>
</dbReference>
<accession>K0TET2</accession>
<dbReference type="InterPro" id="IPR001394">
    <property type="entry name" value="Peptidase_C19_UCH"/>
</dbReference>
<dbReference type="InterPro" id="IPR028889">
    <property type="entry name" value="USP"/>
</dbReference>
<dbReference type="InterPro" id="IPR050185">
    <property type="entry name" value="Ub_carboxyl-term_hydrolase"/>
</dbReference>
<dbReference type="PROSITE" id="PS00973">
    <property type="entry name" value="USP_2"/>
    <property type="match status" value="1"/>
</dbReference>
<dbReference type="PANTHER" id="PTHR21646:SF46">
    <property type="entry name" value="UBIQUITIN CARBOXYL-TERMINAL HYDROLASE"/>
    <property type="match status" value="1"/>
</dbReference>
<name>K0TET2_THAOC</name>
<dbReference type="Gene3D" id="2.30.30.140">
    <property type="match status" value="2"/>
</dbReference>
<dbReference type="InterPro" id="IPR018200">
    <property type="entry name" value="USP_CS"/>
</dbReference>
<sequence>MFEYALVTKDGSFTWPREAAAKATALKRTADEDNSLRFLLRGLNDEGKPLKKSLVRTPVDAMDTSGRWYRGIIVNAETVQSDSNGSTSLASKDNFVENTHVRVHFDDGTDNHQEWIDVKSDRIAVAGRFTASSLEKDSEHDEESGAASIESKLKLTMANKKKDSTTAESNADPNSGGGCTFVGYGACGLDNLGNTCYMNSGLQCLSYLPLLRSYILSGHTGNVHPKKFRNLLAKCRNQYSGADQQDAQELVNDMFDMLHEDGNRVTKKPYVEALEDEFIAKTPLPRVGEEAWRRFQRRNRSAVSDLLMGQVYNQVTCPKCSHTSRNFDPFNMLSLPFPTMPEVIFRCIVVRRGTALNCLGTLKLSESQIGRLRTRSSSTSMMPPSKELIFEEYIVPMSRLADIGDLKMKLQHMTGVSAARLRMCKHEEIASTSTNDPLTKIHSKVTALPDKEGPCVKLLQNAALDDTSTPTVARIMAFETTLNARHIDVSSVEESTTVSPPQRDGNESTADEMSDDEATMSAPNRTALSKADERGVQEILKVYGDEKECFLYDTNPTLLAKVISRSLWPESAEGFNLGLRVDAIDHRNRWFPGSVIEIVTEGKKDDDGVVGPKEVKVKVHFDNFASKWDEEYTLESFTEGRVCPLYSHASARSKPSEFVVHHRGTNAKSGEKYLFGQSFYIQCYNEWSTARAGAHILSQASRFIESSSPLDCSKHSDRSRRDARKVIKTLIRDLIDFDRQNVQAAVKMGGRQSDEISFALQEKVKALLPLLPFEIRVTAATDPLGISHSSVDEHRYPFNLVRTIGNYMTARQSLVLDWKGNNLNQALERILYSPPPIVQHKQSHKLLKAHLKETGGNDPRRSGLNIGVCLTEFCKEQQLDGTGCWRCPVCKKDREGRQSMTLWNLPDILTFHMKRFNASSRWREKITTRVDFPLTGLNMREWCAKESPQYMDSNEEDFVYDLVGVVNHYGGMTGGHYVATCKATKCSPNGNEDFAYDFSGSGLAETDSLPEVEPSSGGWAKIGRSKEKDSLSNGASKAVSESSEPLWLQFDDELVEPLPPRNVVSETAYVLFYKRRRMRPSNIAKYSTLLVNDCT</sequence>
<dbReference type="InterPro" id="IPR038765">
    <property type="entry name" value="Papain-like_cys_pep_sf"/>
</dbReference>
<dbReference type="Gene3D" id="3.90.70.10">
    <property type="entry name" value="Cysteine proteinases"/>
    <property type="match status" value="2"/>
</dbReference>
<dbReference type="eggNOG" id="KOG1870">
    <property type="taxonomic scope" value="Eukaryota"/>
</dbReference>
<comment type="caution">
    <text evidence="3">The sequence shown here is derived from an EMBL/GenBank/DDBJ whole genome shotgun (WGS) entry which is preliminary data.</text>
</comment>
<dbReference type="SUPFAM" id="SSF54160">
    <property type="entry name" value="Chromo domain-like"/>
    <property type="match status" value="1"/>
</dbReference>
<evidence type="ECO:0000259" key="2">
    <source>
        <dbReference type="PROSITE" id="PS50235"/>
    </source>
</evidence>
<dbReference type="Pfam" id="PF00443">
    <property type="entry name" value="UCH"/>
    <property type="match status" value="2"/>
</dbReference>
<organism evidence="3 4">
    <name type="scientific">Thalassiosira oceanica</name>
    <name type="common">Marine diatom</name>
    <dbReference type="NCBI Taxonomy" id="159749"/>
    <lineage>
        <taxon>Eukaryota</taxon>
        <taxon>Sar</taxon>
        <taxon>Stramenopiles</taxon>
        <taxon>Ochrophyta</taxon>
        <taxon>Bacillariophyta</taxon>
        <taxon>Coscinodiscophyceae</taxon>
        <taxon>Thalassiosirophycidae</taxon>
        <taxon>Thalassiosirales</taxon>
        <taxon>Thalassiosiraceae</taxon>
        <taxon>Thalassiosira</taxon>
    </lineage>
</organism>
<feature type="region of interest" description="Disordered" evidence="1">
    <location>
        <begin position="489"/>
        <end position="523"/>
    </location>
</feature>
<dbReference type="GO" id="GO:0016579">
    <property type="term" value="P:protein deubiquitination"/>
    <property type="evidence" value="ECO:0007669"/>
    <property type="project" value="InterPro"/>
</dbReference>
<feature type="compositionally biased region" description="Acidic residues" evidence="1">
    <location>
        <begin position="509"/>
        <end position="518"/>
    </location>
</feature>